<evidence type="ECO:0000313" key="1">
    <source>
        <dbReference type="EMBL" id="PXF59490.1"/>
    </source>
</evidence>
<organism evidence="1 2">
    <name type="scientific">Candidatus Methanogaster sp</name>
    <dbReference type="NCBI Taxonomy" id="3386292"/>
    <lineage>
        <taxon>Archaea</taxon>
        <taxon>Methanobacteriati</taxon>
        <taxon>Methanobacteriota</taxon>
        <taxon>Stenosarchaea group</taxon>
        <taxon>Methanomicrobia</taxon>
        <taxon>Methanosarcinales</taxon>
        <taxon>ANME-2 cluster</taxon>
        <taxon>Candidatus Methanogasteraceae</taxon>
        <taxon>Candidatus Methanogaster</taxon>
    </lineage>
</organism>
<dbReference type="EMBL" id="PQXF01000024">
    <property type="protein sequence ID" value="PXF59490.1"/>
    <property type="molecule type" value="Genomic_DNA"/>
</dbReference>
<name>A0AC61L100_9EURY</name>
<proteinExistence type="predicted"/>
<keyword evidence="1" id="KW-0808">Transferase</keyword>
<dbReference type="Proteomes" id="UP000248329">
    <property type="component" value="Unassembled WGS sequence"/>
</dbReference>
<comment type="caution">
    <text evidence="1">The sequence shown here is derived from an EMBL/GenBank/DDBJ whole genome shotgun (WGS) entry which is preliminary data.</text>
</comment>
<protein>
    <submittedName>
        <fullName evidence="1">ATP-dependent sacrificial sulfur transferase LarE</fullName>
    </submittedName>
</protein>
<sequence length="259" mass="28129">MNETLQKTKRVIDAIAEHGSILIAFSGGVDSSVLASVAKESGADVLAVTANSELLGHRGLKDAVKVADEIGVKHEIFDFGILRKKEFVENSHNRCYHCKKHLIPELAKIASRNKIETIADGTNITDIAGDRPGYAAIKGAGVFTPFVDFGLGKPEIRDIARHFGLSVADAPSESCLATRIPSGTVITVKRLSRIEEAESMLRSQSFCGVRVRDRGRLACVEVQSGDAERFRVIQEDVAAAFARIGFDRVVLSKLRSRTL</sequence>
<gene>
    <name evidence="1" type="primary">larE</name>
    <name evidence="1" type="ORF">C4B59_11400</name>
</gene>
<evidence type="ECO:0000313" key="2">
    <source>
        <dbReference type="Proteomes" id="UP000248329"/>
    </source>
</evidence>
<accession>A0AC61L100</accession>
<reference evidence="1" key="1">
    <citation type="submission" date="2018-01" db="EMBL/GenBank/DDBJ databases">
        <authorList>
            <person name="Krukenberg V."/>
        </authorList>
    </citation>
    <scope>NUCLEOTIDE SEQUENCE</scope>
    <source>
        <strain evidence="1">E20ANME2</strain>
    </source>
</reference>